<dbReference type="RefSeq" id="WP_145154472.1">
    <property type="nucleotide sequence ID" value="NZ_VNIM01000088.1"/>
</dbReference>
<dbReference type="InterPro" id="IPR000160">
    <property type="entry name" value="GGDEF_dom"/>
</dbReference>
<dbReference type="PROSITE" id="PS50883">
    <property type="entry name" value="EAL"/>
    <property type="match status" value="1"/>
</dbReference>
<evidence type="ECO:0000313" key="4">
    <source>
        <dbReference type="Proteomes" id="UP000318681"/>
    </source>
</evidence>
<protein>
    <submittedName>
        <fullName evidence="3">EAL domain-containing protein</fullName>
    </submittedName>
</protein>
<sequence>MNAAPISRRSWLATADQTLQNLPGAVLILFCDGTVEYANGAARALFKTLDPIGSTLRSLFSLNGMVGGGEMLAAVAAGTSVSTRLPDGRVFDVSSRPLPDDKAVVTLMDVSRYVHDAERATRDALTGLFNRASFHQLLREKLVVAQRTGEALAVLCIDLDRFKSVNDTLGHPVGDGLLAKVGERLRSMSRETDFVARLGGDEFGILQTGGDQPLAAQAMATRLVDLIGRTYVVDGHMLNIGASVGIALAPGDSSNPEVLLKRADLALYKAKVDGRGTFRFFEGEMDARMQARRAMEINIRKAMALKELELVYQPQVHLETNAVVGFEALLRWNNAERGVVSPADFIPLAEEIGLIVPIGDWVLRTACHEAASWSQPVSIAVNLSPVQFRNAKLIESVVSALASSGLDPGRLELEITEGALLENTERVLSVLNALRAIGVRISMDDFGTGYSSLSYLQKFPFDKIKIDQSFVRGNTDDSNAIVRAVAGLGASLGIRTTAEGVETVEQLNRIRAQGCHEVQGYFTGRPMAATAAASLLNATSSH</sequence>
<dbReference type="Proteomes" id="UP000318681">
    <property type="component" value="Unassembled WGS sequence"/>
</dbReference>
<dbReference type="Gene3D" id="3.30.450.20">
    <property type="entry name" value="PAS domain"/>
    <property type="match status" value="1"/>
</dbReference>
<dbReference type="CDD" id="cd01949">
    <property type="entry name" value="GGDEF"/>
    <property type="match status" value="1"/>
</dbReference>
<feature type="domain" description="GGDEF" evidence="2">
    <location>
        <begin position="150"/>
        <end position="283"/>
    </location>
</feature>
<dbReference type="NCBIfam" id="TIGR00254">
    <property type="entry name" value="GGDEF"/>
    <property type="match status" value="1"/>
</dbReference>
<keyword evidence="4" id="KW-1185">Reference proteome</keyword>
<reference evidence="3 4" key="1">
    <citation type="submission" date="2019-07" db="EMBL/GenBank/DDBJ databases">
        <title>Sphingomonas solaris sp. nov., isolated from a solar panel from Boston, Massachusetts.</title>
        <authorList>
            <person name="Tanner K."/>
            <person name="Pascual J."/>
            <person name="Mancuso C."/>
            <person name="Pereto J."/>
            <person name="Khalil A."/>
            <person name="Vilanova C."/>
        </authorList>
    </citation>
    <scope>NUCLEOTIDE SEQUENCE [LARGE SCALE GENOMIC DNA]</scope>
    <source>
        <strain evidence="3 4">R4DWN</strain>
    </source>
</reference>
<dbReference type="SMART" id="SM00052">
    <property type="entry name" value="EAL"/>
    <property type="match status" value="1"/>
</dbReference>
<dbReference type="InterPro" id="IPR035919">
    <property type="entry name" value="EAL_sf"/>
</dbReference>
<organism evidence="3 4">
    <name type="scientific">Alterirhizorhabdus solaris</name>
    <dbReference type="NCBI Taxonomy" id="2529389"/>
    <lineage>
        <taxon>Bacteria</taxon>
        <taxon>Pseudomonadati</taxon>
        <taxon>Pseudomonadota</taxon>
        <taxon>Alphaproteobacteria</taxon>
        <taxon>Sphingomonadales</taxon>
        <taxon>Rhizorhabdaceae</taxon>
        <taxon>Alterirhizorhabdus</taxon>
    </lineage>
</organism>
<dbReference type="InterPro" id="IPR001633">
    <property type="entry name" value="EAL_dom"/>
</dbReference>
<dbReference type="SMART" id="SM00267">
    <property type="entry name" value="GGDEF"/>
    <property type="match status" value="1"/>
</dbReference>
<feature type="domain" description="EAL" evidence="1">
    <location>
        <begin position="292"/>
        <end position="540"/>
    </location>
</feature>
<evidence type="ECO:0000313" key="3">
    <source>
        <dbReference type="EMBL" id="TVV71402.1"/>
    </source>
</evidence>
<gene>
    <name evidence="3" type="ORF">FOY91_16870</name>
</gene>
<proteinExistence type="predicted"/>
<dbReference type="EMBL" id="VNIM01000088">
    <property type="protein sequence ID" value="TVV71402.1"/>
    <property type="molecule type" value="Genomic_DNA"/>
</dbReference>
<dbReference type="InterPro" id="IPR029787">
    <property type="entry name" value="Nucleotide_cyclase"/>
</dbReference>
<comment type="caution">
    <text evidence="3">The sequence shown here is derived from an EMBL/GenBank/DDBJ whole genome shotgun (WGS) entry which is preliminary data.</text>
</comment>
<dbReference type="InterPro" id="IPR052155">
    <property type="entry name" value="Biofilm_reg_signaling"/>
</dbReference>
<dbReference type="SUPFAM" id="SSF141868">
    <property type="entry name" value="EAL domain-like"/>
    <property type="match status" value="1"/>
</dbReference>
<dbReference type="Pfam" id="PF00990">
    <property type="entry name" value="GGDEF"/>
    <property type="match status" value="1"/>
</dbReference>
<dbReference type="Gene3D" id="3.30.70.270">
    <property type="match status" value="1"/>
</dbReference>
<dbReference type="SUPFAM" id="SSF55073">
    <property type="entry name" value="Nucleotide cyclase"/>
    <property type="match status" value="1"/>
</dbReference>
<dbReference type="Pfam" id="PF00563">
    <property type="entry name" value="EAL"/>
    <property type="match status" value="1"/>
</dbReference>
<dbReference type="PROSITE" id="PS50887">
    <property type="entry name" value="GGDEF"/>
    <property type="match status" value="1"/>
</dbReference>
<dbReference type="InterPro" id="IPR043128">
    <property type="entry name" value="Rev_trsase/Diguanyl_cyclase"/>
</dbReference>
<accession>A0A558QWE6</accession>
<dbReference type="PANTHER" id="PTHR44757">
    <property type="entry name" value="DIGUANYLATE CYCLASE DGCP"/>
    <property type="match status" value="1"/>
</dbReference>
<dbReference type="Gene3D" id="3.20.20.450">
    <property type="entry name" value="EAL domain"/>
    <property type="match status" value="1"/>
</dbReference>
<evidence type="ECO:0000259" key="1">
    <source>
        <dbReference type="PROSITE" id="PS50883"/>
    </source>
</evidence>
<dbReference type="AlphaFoldDB" id="A0A558QWE6"/>
<name>A0A558QWE6_9SPHN</name>
<dbReference type="PANTHER" id="PTHR44757:SF2">
    <property type="entry name" value="BIOFILM ARCHITECTURE MAINTENANCE PROTEIN MBAA"/>
    <property type="match status" value="1"/>
</dbReference>
<evidence type="ECO:0000259" key="2">
    <source>
        <dbReference type="PROSITE" id="PS50887"/>
    </source>
</evidence>
<dbReference type="CDD" id="cd01948">
    <property type="entry name" value="EAL"/>
    <property type="match status" value="1"/>
</dbReference>
<dbReference type="OrthoDB" id="9814202at2"/>